<accession>A0ABX6NKT8</accession>
<dbReference type="PROSITE" id="PS51664">
    <property type="entry name" value="YCAO"/>
    <property type="match status" value="1"/>
</dbReference>
<dbReference type="InterPro" id="IPR003776">
    <property type="entry name" value="YcaO-like_dom"/>
</dbReference>
<feature type="domain" description="YcaO" evidence="2">
    <location>
        <begin position="61"/>
        <end position="404"/>
    </location>
</feature>
<dbReference type="Pfam" id="PF02624">
    <property type="entry name" value="YcaO"/>
    <property type="match status" value="1"/>
</dbReference>
<organism evidence="3 4">
    <name type="scientific">Oceanidesulfovibrio marinus</name>
    <dbReference type="NCBI Taxonomy" id="370038"/>
    <lineage>
        <taxon>Bacteria</taxon>
        <taxon>Pseudomonadati</taxon>
        <taxon>Thermodesulfobacteriota</taxon>
        <taxon>Desulfovibrionia</taxon>
        <taxon>Desulfovibrionales</taxon>
        <taxon>Desulfovibrionaceae</taxon>
        <taxon>Oceanidesulfovibrio</taxon>
    </lineage>
</organism>
<dbReference type="RefSeq" id="WP_171268116.1">
    <property type="nucleotide sequence ID" value="NZ_CP039543.1"/>
</dbReference>
<reference evidence="3 4" key="1">
    <citation type="submission" date="2019-04" db="EMBL/GenBank/DDBJ databases">
        <title>Isolation and culture of sulfate reducing bacteria from the cold seep of the South China Sea.</title>
        <authorList>
            <person name="Sun C."/>
            <person name="Liu R."/>
        </authorList>
    </citation>
    <scope>NUCLEOTIDE SEQUENCE [LARGE SCALE GENOMIC DNA]</scope>
    <source>
        <strain evidence="3 4">CS1</strain>
    </source>
</reference>
<dbReference type="NCBIfam" id="TIGR00702">
    <property type="entry name" value="YcaO-type kinase domain"/>
    <property type="match status" value="1"/>
</dbReference>
<feature type="region of interest" description="Disordered" evidence="1">
    <location>
        <begin position="612"/>
        <end position="637"/>
    </location>
</feature>
<evidence type="ECO:0000313" key="4">
    <source>
        <dbReference type="Proteomes" id="UP000503251"/>
    </source>
</evidence>
<dbReference type="Gene3D" id="3.30.40.250">
    <property type="match status" value="1"/>
</dbReference>
<dbReference type="PANTHER" id="PTHR37809:SF1">
    <property type="entry name" value="RIBOSOMAL PROTEIN S12 METHYLTHIOTRANSFERASE ACCESSORY FACTOR YCAO"/>
    <property type="match status" value="1"/>
</dbReference>
<feature type="compositionally biased region" description="Low complexity" evidence="1">
    <location>
        <begin position="617"/>
        <end position="630"/>
    </location>
</feature>
<name>A0ABX6NKT8_9BACT</name>
<gene>
    <name evidence="3" type="ORF">E8L03_18215</name>
</gene>
<keyword evidence="4" id="KW-1185">Reference proteome</keyword>
<evidence type="ECO:0000313" key="3">
    <source>
        <dbReference type="EMBL" id="QJT10734.1"/>
    </source>
</evidence>
<sequence>MFNIKRKYKEKRPLETINLIRGLLSSYGVFTREDYWGNPYENICSVSIVSGDEFGQFRTNGKSQSQEYCLASAYGEFMERIQNNMHVLNVSHINLMDLKNKSGVYAYPDEELLGLEDILNLPENVLQDLFGRSDYVVEAEEYVNIAKSRTGKGCVCVPYYCVNSQEVLYLPYNLLLSSVGSNGMAAGNTLEEALCQGLFEVIERLAASLIFYNQLTPPDIPSSYLQQFPREFGIIKQLESDSFQVVMKDFSCGIGLPALGALLVEPSENTYFLNVGCDSSFQVALSRCLTELYQGVSNPREMRLRMMRLPSENPWYFEKEGVHSGAKRESVFCQYTVNGCGKFPKELFGHAPTYSFKDSVFATSTTYASEVKYWIQFLMELGYTVLVRNVSFLGFPSIHVYIPQVSSVGLRATKKNYDFQLLRAIDLCLEACCSRKELNKEEYAEIANNLATMSVDMTIFDLFSLQMKGDPDVPVKYVGMLELLCWVFARNVSVARERTHIRINETESSDCHAQLLIMLDALDKDSFYENVGGNLGYYGKVLSKTLEGNDVVLEEVMGAAMLPTCPLCGKCPVNDHCLTQGKLKLAATLMPKYSLDHRSLLVDQITHSSTQAMPVSTARAARRTGPARGWPARRRRG</sequence>
<proteinExistence type="predicted"/>
<dbReference type="Proteomes" id="UP000503251">
    <property type="component" value="Chromosome"/>
</dbReference>
<evidence type="ECO:0000256" key="1">
    <source>
        <dbReference type="SAM" id="MobiDB-lite"/>
    </source>
</evidence>
<dbReference type="Gene3D" id="3.30.160.660">
    <property type="match status" value="1"/>
</dbReference>
<evidence type="ECO:0000259" key="2">
    <source>
        <dbReference type="PROSITE" id="PS51664"/>
    </source>
</evidence>
<dbReference type="Gene3D" id="3.30.1330.230">
    <property type="match status" value="1"/>
</dbReference>
<dbReference type="PANTHER" id="PTHR37809">
    <property type="entry name" value="RIBOSOMAL PROTEIN S12 METHYLTHIOTRANSFERASE ACCESSORY FACTOR YCAO"/>
    <property type="match status" value="1"/>
</dbReference>
<protein>
    <recommendedName>
        <fullName evidence="2">YcaO domain-containing protein</fullName>
    </recommendedName>
</protein>
<dbReference type="EMBL" id="CP039543">
    <property type="protein sequence ID" value="QJT10734.1"/>
    <property type="molecule type" value="Genomic_DNA"/>
</dbReference>